<keyword evidence="3" id="KW-1185">Reference proteome</keyword>
<comment type="caution">
    <text evidence="2">The sequence shown here is derived from an EMBL/GenBank/DDBJ whole genome shotgun (WGS) entry which is preliminary data.</text>
</comment>
<dbReference type="Proteomes" id="UP001412067">
    <property type="component" value="Unassembled WGS sequence"/>
</dbReference>
<protein>
    <submittedName>
        <fullName evidence="2">Uncharacterized protein</fullName>
    </submittedName>
</protein>
<evidence type="ECO:0000313" key="3">
    <source>
        <dbReference type="Proteomes" id="UP001412067"/>
    </source>
</evidence>
<dbReference type="EMBL" id="JBBWWR010000006">
    <property type="protein sequence ID" value="KAK8964841.1"/>
    <property type="molecule type" value="Genomic_DNA"/>
</dbReference>
<evidence type="ECO:0000256" key="1">
    <source>
        <dbReference type="SAM" id="MobiDB-lite"/>
    </source>
</evidence>
<accession>A0ABR2MLH3</accession>
<evidence type="ECO:0000313" key="2">
    <source>
        <dbReference type="EMBL" id="KAK8964841.1"/>
    </source>
</evidence>
<name>A0ABR2MLH3_9ASPA</name>
<reference evidence="2 3" key="1">
    <citation type="journal article" date="2022" name="Nat. Plants">
        <title>Genomes of leafy and leafless Platanthera orchids illuminate the evolution of mycoheterotrophy.</title>
        <authorList>
            <person name="Li M.H."/>
            <person name="Liu K.W."/>
            <person name="Li Z."/>
            <person name="Lu H.C."/>
            <person name="Ye Q.L."/>
            <person name="Zhang D."/>
            <person name="Wang J.Y."/>
            <person name="Li Y.F."/>
            <person name="Zhong Z.M."/>
            <person name="Liu X."/>
            <person name="Yu X."/>
            <person name="Liu D.K."/>
            <person name="Tu X.D."/>
            <person name="Liu B."/>
            <person name="Hao Y."/>
            <person name="Liao X.Y."/>
            <person name="Jiang Y.T."/>
            <person name="Sun W.H."/>
            <person name="Chen J."/>
            <person name="Chen Y.Q."/>
            <person name="Ai Y."/>
            <person name="Zhai J.W."/>
            <person name="Wu S.S."/>
            <person name="Zhou Z."/>
            <person name="Hsiao Y.Y."/>
            <person name="Wu W.L."/>
            <person name="Chen Y.Y."/>
            <person name="Lin Y.F."/>
            <person name="Hsu J.L."/>
            <person name="Li C.Y."/>
            <person name="Wang Z.W."/>
            <person name="Zhao X."/>
            <person name="Zhong W.Y."/>
            <person name="Ma X.K."/>
            <person name="Ma L."/>
            <person name="Huang J."/>
            <person name="Chen G.Z."/>
            <person name="Huang M.Z."/>
            <person name="Huang L."/>
            <person name="Peng D.H."/>
            <person name="Luo Y.B."/>
            <person name="Zou S.Q."/>
            <person name="Chen S.P."/>
            <person name="Lan S."/>
            <person name="Tsai W.C."/>
            <person name="Van de Peer Y."/>
            <person name="Liu Z.J."/>
        </authorList>
    </citation>
    <scope>NUCLEOTIDE SEQUENCE [LARGE SCALE GENOMIC DNA]</scope>
    <source>
        <strain evidence="2">Lor288</strain>
    </source>
</reference>
<proteinExistence type="predicted"/>
<organism evidence="2 3">
    <name type="scientific">Platanthera guangdongensis</name>
    <dbReference type="NCBI Taxonomy" id="2320717"/>
    <lineage>
        <taxon>Eukaryota</taxon>
        <taxon>Viridiplantae</taxon>
        <taxon>Streptophyta</taxon>
        <taxon>Embryophyta</taxon>
        <taxon>Tracheophyta</taxon>
        <taxon>Spermatophyta</taxon>
        <taxon>Magnoliopsida</taxon>
        <taxon>Liliopsida</taxon>
        <taxon>Asparagales</taxon>
        <taxon>Orchidaceae</taxon>
        <taxon>Orchidoideae</taxon>
        <taxon>Orchideae</taxon>
        <taxon>Orchidinae</taxon>
        <taxon>Platanthera</taxon>
    </lineage>
</organism>
<gene>
    <name evidence="2" type="ORF">KSP40_PGU010282</name>
</gene>
<feature type="region of interest" description="Disordered" evidence="1">
    <location>
        <begin position="193"/>
        <end position="213"/>
    </location>
</feature>
<sequence>MSNLLQLDCNAVPSKRVCMTKYLRSEARQQESDTLGTNGRARKMVSTEELMKTKTTSIPKNGSVNGKVSASVVDVSRRVENGAGLAKSNDVLDVAKTKGKWVADDLYPVDVLKVLPSDESFKWANENYNAWQRTIAIWSFVLSLRIRVLFDSENGHILMYLQKTSRAAARTPQPALHHGITTMRQIVEVGARSPDLHGSVGDESAGEGLLSRR</sequence>